<evidence type="ECO:0000313" key="3">
    <source>
        <dbReference type="EMBL" id="MQN91022.1"/>
    </source>
</evidence>
<reference evidence="7 8" key="2">
    <citation type="submission" date="2019-09" db="EMBL/GenBank/DDBJ databases">
        <title>Distinct polysaccharide growth profiles of human intestinal Prevotella copri isolates.</title>
        <authorList>
            <person name="Fehlner-Peach H."/>
            <person name="Magnabosco C."/>
            <person name="Raghavan V."/>
            <person name="Scher J.U."/>
            <person name="Tett A."/>
            <person name="Cox L.M."/>
            <person name="Gottsegen C."/>
            <person name="Watters A."/>
            <person name="Wiltshire- Gordon J.D."/>
            <person name="Segata N."/>
            <person name="Bonneau R."/>
            <person name="Littman D.R."/>
        </authorList>
    </citation>
    <scope>NUCLEOTIDE SEQUENCE [LARGE SCALE GENOMIC DNA]</scope>
    <source>
        <strain evidence="4 7">BVe41219</strain>
        <strain evidence="3">IP54</strain>
        <strain evidence="8">iP54</strain>
    </source>
</reference>
<accession>A0A415GK93</accession>
<dbReference type="GO" id="GO:0003677">
    <property type="term" value="F:DNA binding"/>
    <property type="evidence" value="ECO:0007669"/>
    <property type="project" value="InterPro"/>
</dbReference>
<dbReference type="Proteomes" id="UP000420635">
    <property type="component" value="Unassembled WGS sequence"/>
</dbReference>
<comment type="caution">
    <text evidence="5">The sequence shown here is derived from an EMBL/GenBank/DDBJ whole genome shotgun (WGS) entry which is preliminary data.</text>
</comment>
<dbReference type="SUPFAM" id="SSF47413">
    <property type="entry name" value="lambda repressor-like DNA-binding domains"/>
    <property type="match status" value="1"/>
</dbReference>
<gene>
    <name evidence="5" type="ORF">DW064_02960</name>
    <name evidence="4" type="ORF">F7D42_00590</name>
    <name evidence="3" type="ORF">F7D59_14470</name>
</gene>
<evidence type="ECO:0000259" key="2">
    <source>
        <dbReference type="PROSITE" id="PS50943"/>
    </source>
</evidence>
<evidence type="ECO:0000313" key="4">
    <source>
        <dbReference type="EMBL" id="MQO54230.1"/>
    </source>
</evidence>
<feature type="domain" description="HTH cro/C1-type" evidence="2">
    <location>
        <begin position="35"/>
        <end position="62"/>
    </location>
</feature>
<reference evidence="5 6" key="1">
    <citation type="submission" date="2018-08" db="EMBL/GenBank/DDBJ databases">
        <title>A genome reference for cultivated species of the human gut microbiota.</title>
        <authorList>
            <person name="Zou Y."/>
            <person name="Xue W."/>
            <person name="Luo G."/>
        </authorList>
    </citation>
    <scope>NUCLEOTIDE SEQUENCE [LARGE SCALE GENOMIC DNA]</scope>
    <source>
        <strain evidence="5 6">AF43-2</strain>
    </source>
</reference>
<sequence>MFNGDLVNRLLKEQKKTVGEMVAFVFGQSSHISTSYFKGRTYIDSRYLERLSEYFEVPIEDFFLSNEEYDDKKLENTNVHHISNSTVNINSSPDVLMGVINNQKAMLDQQAEQIKWLRDQVQLLTKNIVQQ</sequence>
<dbReference type="Proteomes" id="UP000358159">
    <property type="component" value="Unassembled WGS sequence"/>
</dbReference>
<dbReference type="AlphaFoldDB" id="A0A415GK93"/>
<dbReference type="EMBL" id="VZBQ01000151">
    <property type="protein sequence ID" value="MQN91022.1"/>
    <property type="molecule type" value="Genomic_DNA"/>
</dbReference>
<evidence type="ECO:0000256" key="1">
    <source>
        <dbReference type="SAM" id="Coils"/>
    </source>
</evidence>
<dbReference type="Gene3D" id="1.10.260.40">
    <property type="entry name" value="lambda repressor-like DNA-binding domains"/>
    <property type="match status" value="1"/>
</dbReference>
<name>A0A415GK93_9BACT</name>
<dbReference type="InterPro" id="IPR010982">
    <property type="entry name" value="Lambda_DNA-bd_dom_sf"/>
</dbReference>
<dbReference type="RefSeq" id="WP_153080379.1">
    <property type="nucleotide sequence ID" value="NZ_JAHRGK010000036.1"/>
</dbReference>
<protein>
    <submittedName>
        <fullName evidence="3">Helix-turn-helix transcriptional regulator</fullName>
    </submittedName>
    <submittedName>
        <fullName evidence="5">XRE family transcriptional regulator</fullName>
    </submittedName>
</protein>
<evidence type="ECO:0000313" key="8">
    <source>
        <dbReference type="Proteomes" id="UP000420635"/>
    </source>
</evidence>
<dbReference type="InterPro" id="IPR001387">
    <property type="entry name" value="Cro/C1-type_HTH"/>
</dbReference>
<dbReference type="EMBL" id="QRNN01000007">
    <property type="protein sequence ID" value="RHK49703.1"/>
    <property type="molecule type" value="Genomic_DNA"/>
</dbReference>
<dbReference type="EMBL" id="VZAZ01000001">
    <property type="protein sequence ID" value="MQO54230.1"/>
    <property type="molecule type" value="Genomic_DNA"/>
</dbReference>
<organism evidence="5 6">
    <name type="scientific">Segatella copri</name>
    <dbReference type="NCBI Taxonomy" id="165179"/>
    <lineage>
        <taxon>Bacteria</taxon>
        <taxon>Pseudomonadati</taxon>
        <taxon>Bacteroidota</taxon>
        <taxon>Bacteroidia</taxon>
        <taxon>Bacteroidales</taxon>
        <taxon>Prevotellaceae</taxon>
        <taxon>Segatella</taxon>
    </lineage>
</organism>
<evidence type="ECO:0000313" key="5">
    <source>
        <dbReference type="EMBL" id="RHK49703.1"/>
    </source>
</evidence>
<feature type="coiled-coil region" evidence="1">
    <location>
        <begin position="100"/>
        <end position="127"/>
    </location>
</feature>
<evidence type="ECO:0000313" key="7">
    <source>
        <dbReference type="Proteomes" id="UP000358159"/>
    </source>
</evidence>
<dbReference type="Proteomes" id="UP000284562">
    <property type="component" value="Unassembled WGS sequence"/>
</dbReference>
<proteinExistence type="predicted"/>
<keyword evidence="1" id="KW-0175">Coiled coil</keyword>
<evidence type="ECO:0000313" key="6">
    <source>
        <dbReference type="Proteomes" id="UP000284562"/>
    </source>
</evidence>
<dbReference type="PROSITE" id="PS50943">
    <property type="entry name" value="HTH_CROC1"/>
    <property type="match status" value="1"/>
</dbReference>